<dbReference type="PANTHER" id="PTHR14859">
    <property type="entry name" value="CALCOFLUOR WHITE HYPERSENSITIVE PROTEIN PRECURSOR"/>
    <property type="match status" value="1"/>
</dbReference>
<keyword evidence="2" id="KW-0255">Endonuclease</keyword>
<evidence type="ECO:0000313" key="3">
    <source>
        <dbReference type="Proteomes" id="UP001205748"/>
    </source>
</evidence>
<dbReference type="Pfam" id="PF03372">
    <property type="entry name" value="Exo_endo_phos"/>
    <property type="match status" value="1"/>
</dbReference>
<dbReference type="GO" id="GO:0004519">
    <property type="term" value="F:endonuclease activity"/>
    <property type="evidence" value="ECO:0007669"/>
    <property type="project" value="UniProtKB-KW"/>
</dbReference>
<comment type="caution">
    <text evidence="2">The sequence shown here is derived from an EMBL/GenBank/DDBJ whole genome shotgun (WGS) entry which is preliminary data.</text>
</comment>
<proteinExistence type="predicted"/>
<name>A0AAE3KZC5_9FIRM</name>
<keyword evidence="3" id="KW-1185">Reference proteome</keyword>
<dbReference type="InterPro" id="IPR005135">
    <property type="entry name" value="Endo/exonuclease/phosphatase"/>
</dbReference>
<gene>
    <name evidence="2" type="ORF">NSA47_03660</name>
</gene>
<accession>A0AAE3KZC5</accession>
<keyword evidence="2" id="KW-0378">Hydrolase</keyword>
<dbReference type="PANTHER" id="PTHR14859:SF15">
    <property type="entry name" value="ENDONUCLEASE_EXONUCLEASE_PHOSPHATASE DOMAIN-CONTAINING PROTEIN"/>
    <property type="match status" value="1"/>
</dbReference>
<evidence type="ECO:0000313" key="2">
    <source>
        <dbReference type="EMBL" id="MCR1898082.1"/>
    </source>
</evidence>
<dbReference type="Gene3D" id="3.60.10.10">
    <property type="entry name" value="Endonuclease/exonuclease/phosphatase"/>
    <property type="match status" value="1"/>
</dbReference>
<dbReference type="InterPro" id="IPR051916">
    <property type="entry name" value="GPI-anchor_lipid_remodeler"/>
</dbReference>
<keyword evidence="2" id="KW-0540">Nuclease</keyword>
<dbReference type="GO" id="GO:0016020">
    <property type="term" value="C:membrane"/>
    <property type="evidence" value="ECO:0007669"/>
    <property type="project" value="GOC"/>
</dbReference>
<dbReference type="SUPFAM" id="SSF56219">
    <property type="entry name" value="DNase I-like"/>
    <property type="match status" value="1"/>
</dbReference>
<dbReference type="InterPro" id="IPR036691">
    <property type="entry name" value="Endo/exonu/phosph_ase_sf"/>
</dbReference>
<dbReference type="EMBL" id="JANKAS010000002">
    <property type="protein sequence ID" value="MCR1898082.1"/>
    <property type="molecule type" value="Genomic_DNA"/>
</dbReference>
<dbReference type="AlphaFoldDB" id="A0AAE3KZC5"/>
<dbReference type="GO" id="GO:0006506">
    <property type="term" value="P:GPI anchor biosynthetic process"/>
    <property type="evidence" value="ECO:0007669"/>
    <property type="project" value="TreeGrafter"/>
</dbReference>
<organism evidence="2 3">
    <name type="scientific">Irregularibacter muris</name>
    <dbReference type="NCBI Taxonomy" id="1796619"/>
    <lineage>
        <taxon>Bacteria</taxon>
        <taxon>Bacillati</taxon>
        <taxon>Bacillota</taxon>
        <taxon>Clostridia</taxon>
        <taxon>Eubacteriales</taxon>
        <taxon>Eubacteriaceae</taxon>
        <taxon>Irregularibacter</taxon>
    </lineage>
</organism>
<reference evidence="2" key="1">
    <citation type="submission" date="2022-07" db="EMBL/GenBank/DDBJ databases">
        <title>Enhanced cultured diversity of the mouse gut microbiota enables custom-made synthetic communities.</title>
        <authorList>
            <person name="Afrizal A."/>
        </authorList>
    </citation>
    <scope>NUCLEOTIDE SEQUENCE</scope>
    <source>
        <strain evidence="2">DSM 28593</strain>
    </source>
</reference>
<dbReference type="RefSeq" id="WP_257529543.1">
    <property type="nucleotide sequence ID" value="NZ_JANKAS010000002.1"/>
</dbReference>
<sequence>MDNIENVLKLMTYNIHSGKNLKGQYTLPKIIDFIKNYSPDILALQEINENKKRGFQIREIKEILNMNVHFGPHVHIGKGQYGIATVSPFEIIGKQHILLPSIGEQRGMIHTQLRIKSKDVHILNTHLGLNILERKKQFQIIQKYLEGIKDTVILMGDFNTTNLPLQSSLIYDASQGREDQDSPTLIKINKKIDFIMLSKNIQTISHKVVPVYFSDHFPVMAKIII</sequence>
<dbReference type="Proteomes" id="UP001205748">
    <property type="component" value="Unassembled WGS sequence"/>
</dbReference>
<protein>
    <submittedName>
        <fullName evidence="2">Endonuclease/exonuclease/phosphatase family protein</fullName>
    </submittedName>
</protein>
<feature type="domain" description="Endonuclease/exonuclease/phosphatase" evidence="1">
    <location>
        <begin position="11"/>
        <end position="216"/>
    </location>
</feature>
<evidence type="ECO:0000259" key="1">
    <source>
        <dbReference type="Pfam" id="PF03372"/>
    </source>
</evidence>